<evidence type="ECO:0000313" key="2">
    <source>
        <dbReference type="EMBL" id="CAI9288163.1"/>
    </source>
</evidence>
<organism evidence="2 3">
    <name type="scientific">Lactuca saligna</name>
    <name type="common">Willowleaf lettuce</name>
    <dbReference type="NCBI Taxonomy" id="75948"/>
    <lineage>
        <taxon>Eukaryota</taxon>
        <taxon>Viridiplantae</taxon>
        <taxon>Streptophyta</taxon>
        <taxon>Embryophyta</taxon>
        <taxon>Tracheophyta</taxon>
        <taxon>Spermatophyta</taxon>
        <taxon>Magnoliopsida</taxon>
        <taxon>eudicotyledons</taxon>
        <taxon>Gunneridae</taxon>
        <taxon>Pentapetalae</taxon>
        <taxon>asterids</taxon>
        <taxon>campanulids</taxon>
        <taxon>Asterales</taxon>
        <taxon>Asteraceae</taxon>
        <taxon>Cichorioideae</taxon>
        <taxon>Cichorieae</taxon>
        <taxon>Lactucinae</taxon>
        <taxon>Lactuca</taxon>
    </lineage>
</organism>
<evidence type="ECO:0000313" key="3">
    <source>
        <dbReference type="Proteomes" id="UP001177003"/>
    </source>
</evidence>
<keyword evidence="3" id="KW-1185">Reference proteome</keyword>
<accession>A0AA36EA05</accession>
<name>A0AA36EA05_LACSI</name>
<feature type="transmembrane region" description="Helical" evidence="1">
    <location>
        <begin position="50"/>
        <end position="79"/>
    </location>
</feature>
<keyword evidence="1" id="KW-1133">Transmembrane helix</keyword>
<proteinExistence type="predicted"/>
<sequence>MYTEIELLSTECKVAFDKGLNFKKTAIMIFIINKEAIKKVLNVHSMEQKVVLFFFSSYGAFFLEFGAIIICVGYVLLLFQHPACCFLSVVVGKFLEQIWILGMMLPKVKNGIIDPLKVIRTALVDAARLVKQKQMFGVNLQFIWYKKNIEDYGPVVLSPLRSNTGKTS</sequence>
<gene>
    <name evidence="2" type="ORF">LSALG_LOCUS27484</name>
</gene>
<dbReference type="Proteomes" id="UP001177003">
    <property type="component" value="Chromosome 5"/>
</dbReference>
<protein>
    <submittedName>
        <fullName evidence="2">Uncharacterized protein</fullName>
    </submittedName>
</protein>
<evidence type="ECO:0000256" key="1">
    <source>
        <dbReference type="SAM" id="Phobius"/>
    </source>
</evidence>
<dbReference type="AlphaFoldDB" id="A0AA36EA05"/>
<reference evidence="2" key="1">
    <citation type="submission" date="2023-04" db="EMBL/GenBank/DDBJ databases">
        <authorList>
            <person name="Vijverberg K."/>
            <person name="Xiong W."/>
            <person name="Schranz E."/>
        </authorList>
    </citation>
    <scope>NUCLEOTIDE SEQUENCE</scope>
</reference>
<keyword evidence="1" id="KW-0812">Transmembrane</keyword>
<keyword evidence="1" id="KW-0472">Membrane</keyword>
<dbReference type="EMBL" id="OX465081">
    <property type="protein sequence ID" value="CAI9288163.1"/>
    <property type="molecule type" value="Genomic_DNA"/>
</dbReference>